<accession>A0AAE7NMD8</accession>
<organism evidence="1 2">
    <name type="scientific">Bradyrhizobium arachidis</name>
    <dbReference type="NCBI Taxonomy" id="858423"/>
    <lineage>
        <taxon>Bacteria</taxon>
        <taxon>Pseudomonadati</taxon>
        <taxon>Pseudomonadota</taxon>
        <taxon>Alphaproteobacteria</taxon>
        <taxon>Hyphomicrobiales</taxon>
        <taxon>Nitrobacteraceae</taxon>
        <taxon>Bradyrhizobium</taxon>
    </lineage>
</organism>
<protein>
    <submittedName>
        <fullName evidence="1">Uncharacterized protein</fullName>
    </submittedName>
</protein>
<name>A0AAE7NMD8_9BRAD</name>
<dbReference type="AlphaFoldDB" id="A0AAE7NMD8"/>
<dbReference type="EMBL" id="CP030050">
    <property type="protein sequence ID" value="QOZ66830.1"/>
    <property type="molecule type" value="Genomic_DNA"/>
</dbReference>
<dbReference type="KEGG" id="barh:WN72_11290"/>
<dbReference type="Proteomes" id="UP000594015">
    <property type="component" value="Chromosome"/>
</dbReference>
<sequence length="245" mass="27453">MSHTPVIADDRHRFQVILRSSFVEQKHRDIYDKLRASSFGAGKVQIFHDHLSLVDIGDGTIKDLPQASVEYYPPESPDGIALPGLEENIPVRIDRVLHFHQFDPDASYPLGLRYLVYGDADDVFMDHHIIGAPSFHSVAKLKDVPAFWEPTRFDGTAGILIPEKRIVDVSPKVLRKVAFVDNAYHLAYLPPSGAYRQPPPDPLIRRDGTPPIYDVTVDGAGSDRVTIDKFIHFDVALLNNRVVIA</sequence>
<evidence type="ECO:0000313" key="1">
    <source>
        <dbReference type="EMBL" id="QOZ66830.1"/>
    </source>
</evidence>
<gene>
    <name evidence="1" type="ORF">WN72_11290</name>
</gene>
<reference evidence="1 2" key="1">
    <citation type="submission" date="2018-06" db="EMBL/GenBank/DDBJ databases">
        <title>Comparative genomics of Bradyrhizobium nodulating Arachidis hypogaea.</title>
        <authorList>
            <person name="Li Y."/>
        </authorList>
    </citation>
    <scope>NUCLEOTIDE SEQUENCE [LARGE SCALE GENOMIC DNA]</scope>
    <source>
        <strain evidence="1 2">CCBAU 051107</strain>
    </source>
</reference>
<evidence type="ECO:0000313" key="2">
    <source>
        <dbReference type="Proteomes" id="UP000594015"/>
    </source>
</evidence>
<proteinExistence type="predicted"/>